<feature type="compositionally biased region" description="Acidic residues" evidence="1">
    <location>
        <begin position="1023"/>
        <end position="1046"/>
    </location>
</feature>
<dbReference type="GO" id="GO:0007062">
    <property type="term" value="P:sister chromatid cohesion"/>
    <property type="evidence" value="ECO:0007669"/>
    <property type="project" value="UniProtKB-ARBA"/>
</dbReference>
<sequence length="1592" mass="176426">MPRTSSRFAGKDRVEYNKDVDEREGEDEEAVASWTYMDGGDDLEEGSSRTKKNKEKNSKRNAGARKASKPAETDDDDDFEEPDENAPPQGREQRKQRGQPKAKAKAKSRKQAAAGKRAAEWLHNRKKRPERGADAEGEGEEEDGDGEGRERQKPKKKSETLGHSKLFTAMARGNQEALKKFSSSLVEPFKEEDENGQLSSLIDFVNITFEVAGFPAGCLKAAQLSYYESVDQMIQETHNKNIQSSAIEAWSPFLTKKRVKGGKGGAHKGQQYETEESALKENFGLFWRNLPSALDRETLTHSFARRLIKTITPITSLGFRHIRWAAAFAMVSFYSGLLTLREKCKAECDDASRQLQSEEAKGAKKNKRTVEMLQTQIGKINSTLASLHELMEEIFKGVFVVRFSDVFDTLRQEMIRALASWVRQLPKEYLDAKRSKYLGWALFDQSAAVRREVVTILAEIQAGPHWNLLGLQGETRKFSEYYKERLVELCRDVDPGVQTHAIQICSCLSERDILLEEHTQDITDLIWSDSVIGTLEGTAFGPGGGAFGGWSEDKDVAEGAVGLGLPEGTITPEVSSLEESEVAGELASFIDVNIFGEKICRDDSGNADDGLDEQGLAKRNETHLRTCIEFFESFSDGNVKLGEHMVAAYWARAPALRDFATMFRMMSMSKEANLTEESLKCLVVMVEASIRLSFREMHRAMRADQQQSTSTTRANLAEKSRESHEAAMLALSHFPGLYEQFRSRGEQLSYLTKILHSAATFCSAAVRELRGEGGEKGEKKGGLVEHILEILMKAVREHGHSSVLEMLSSCIAAILSACSTDTGGDTGLESICSSFCEDIGERAVSRLQTLFEAYERASKEAASIQSQMSQPDSEMMSQSQSQSQMEETERYRMKVCAETEREAVGALRRALAVTKHLGGLALEVTKEWEASEQSGGGSGGNRGKKGEPTLSLTLRHLALHDALFEALQLRAAPLVPPAEEEGDEEGDTEAVPRKAGSRVPFLCMELLEALALWEAEGLLGVSEEGEDGEEKGEAHDEEVEKEDEEMEKNGEGDGGVKRNSKRKRKEKADVSKRKKKKLETREKKQIDTNAQVFQSAVKSAVEACCAIVAADPLDVVKLRAFTCAVTLMNTHATVLCHKKVPLRGLSAINLQPEHESDLLAFLETLLQRQEKYAATTDFETTLGLPHLTEAAEKAAGGPNESGSALQALQAKLFFWRAMGLSLPPLGEGMRHTTATRGFDSSTFPPFERLKAAATDPGPPFRLRGVSDDEMAFMMAVLAGDLVARSLDNHVSGGSLGALLLLRLARANSRAESGGVKARVCLEAAAKKLLSMMSKRNASLFFHLQLRALVLAFFAETAEKEREMDEDDEEERGGTISAMGLARTLTSHLGPSLRGQKKEYFKDFLRDAIDLVYNDPLKYGGGFFDCLSVYVSRHYLEKDEAKEIVKHLKKRAREAERDGVPMRQETDQSQSQVSQPTCECPEDLRFDSETMKKFVGLFFGAKLKSAPQKEKERGKASKGARAAAAENEREDGEEEGEEEDEDDEKPNIARDKEVQRARRQAENEDEDEEMGEEGADVEGEDEEEEEDPIDDIV</sequence>
<feature type="region of interest" description="Disordered" evidence="1">
    <location>
        <begin position="1"/>
        <end position="164"/>
    </location>
</feature>
<gene>
    <name evidence="3" type="ORF">Cvel_19586</name>
</gene>
<dbReference type="GO" id="GO:0003682">
    <property type="term" value="F:chromatin binding"/>
    <property type="evidence" value="ECO:0007669"/>
    <property type="project" value="TreeGrafter"/>
</dbReference>
<dbReference type="GO" id="GO:0008278">
    <property type="term" value="C:cohesin complex"/>
    <property type="evidence" value="ECO:0007669"/>
    <property type="project" value="TreeGrafter"/>
</dbReference>
<feature type="compositionally biased region" description="Acidic residues" evidence="1">
    <location>
        <begin position="135"/>
        <end position="145"/>
    </location>
</feature>
<dbReference type="GO" id="GO:0000785">
    <property type="term" value="C:chromatin"/>
    <property type="evidence" value="ECO:0007669"/>
    <property type="project" value="TreeGrafter"/>
</dbReference>
<dbReference type="InterPro" id="IPR039662">
    <property type="entry name" value="Cohesin_Scc3/SA"/>
</dbReference>
<dbReference type="Pfam" id="PF08514">
    <property type="entry name" value="STAG"/>
    <property type="match status" value="1"/>
</dbReference>
<feature type="compositionally biased region" description="Basic residues" evidence="1">
    <location>
        <begin position="94"/>
        <end position="110"/>
    </location>
</feature>
<protein>
    <recommendedName>
        <fullName evidence="2">SCD domain-containing protein</fullName>
    </recommendedName>
</protein>
<dbReference type="Gene3D" id="1.25.10.10">
    <property type="entry name" value="Leucine-rich Repeat Variant"/>
    <property type="match status" value="1"/>
</dbReference>
<feature type="domain" description="SCD" evidence="2">
    <location>
        <begin position="399"/>
        <end position="489"/>
    </location>
</feature>
<name>A0A0G4G189_9ALVE</name>
<dbReference type="InterPro" id="IPR016024">
    <property type="entry name" value="ARM-type_fold"/>
</dbReference>
<accession>A0A0G4G189</accession>
<dbReference type="GO" id="GO:0005634">
    <property type="term" value="C:nucleus"/>
    <property type="evidence" value="ECO:0007669"/>
    <property type="project" value="TreeGrafter"/>
</dbReference>
<feature type="compositionally biased region" description="Basic and acidic residues" evidence="1">
    <location>
        <begin position="1452"/>
        <end position="1465"/>
    </location>
</feature>
<dbReference type="InterPro" id="IPR056396">
    <property type="entry name" value="HEAT_SCC3-SA"/>
</dbReference>
<dbReference type="InterPro" id="IPR011989">
    <property type="entry name" value="ARM-like"/>
</dbReference>
<dbReference type="PANTHER" id="PTHR11199">
    <property type="entry name" value="STROMAL ANTIGEN"/>
    <property type="match status" value="1"/>
</dbReference>
<feature type="compositionally biased region" description="Basic residues" evidence="1">
    <location>
        <begin position="49"/>
        <end position="68"/>
    </location>
</feature>
<feature type="compositionally biased region" description="Acidic residues" evidence="1">
    <location>
        <begin position="1527"/>
        <end position="1543"/>
    </location>
</feature>
<dbReference type="Pfam" id="PF21581">
    <property type="entry name" value="SCD"/>
    <property type="match status" value="1"/>
</dbReference>
<dbReference type="SUPFAM" id="SSF48371">
    <property type="entry name" value="ARM repeat"/>
    <property type="match status" value="1"/>
</dbReference>
<feature type="compositionally biased region" description="Acidic residues" evidence="1">
    <location>
        <begin position="1562"/>
        <end position="1592"/>
    </location>
</feature>
<organism evidence="3">
    <name type="scientific">Chromera velia CCMP2878</name>
    <dbReference type="NCBI Taxonomy" id="1169474"/>
    <lineage>
        <taxon>Eukaryota</taxon>
        <taxon>Sar</taxon>
        <taxon>Alveolata</taxon>
        <taxon>Colpodellida</taxon>
        <taxon>Chromeraceae</taxon>
        <taxon>Chromera</taxon>
    </lineage>
</organism>
<feature type="region of interest" description="Disordered" evidence="1">
    <location>
        <begin position="1505"/>
        <end position="1592"/>
    </location>
</feature>
<dbReference type="InterPro" id="IPR013721">
    <property type="entry name" value="STAG"/>
</dbReference>
<feature type="compositionally biased region" description="Polar residues" evidence="1">
    <location>
        <begin position="1466"/>
        <end position="1476"/>
    </location>
</feature>
<feature type="region of interest" description="Disordered" evidence="1">
    <location>
        <begin position="1451"/>
        <end position="1479"/>
    </location>
</feature>
<feature type="region of interest" description="Disordered" evidence="1">
    <location>
        <begin position="928"/>
        <end position="948"/>
    </location>
</feature>
<feature type="region of interest" description="Disordered" evidence="1">
    <location>
        <begin position="1022"/>
        <end position="1082"/>
    </location>
</feature>
<feature type="compositionally biased region" description="Basic and acidic residues" evidence="1">
    <location>
        <begin position="9"/>
        <end position="21"/>
    </location>
</feature>
<proteinExistence type="predicted"/>
<feature type="compositionally biased region" description="Acidic residues" evidence="1">
    <location>
        <begin position="73"/>
        <end position="84"/>
    </location>
</feature>
<evidence type="ECO:0000256" key="1">
    <source>
        <dbReference type="SAM" id="MobiDB-lite"/>
    </source>
</evidence>
<reference evidence="3" key="1">
    <citation type="submission" date="2014-11" db="EMBL/GenBank/DDBJ databases">
        <authorList>
            <person name="Otto D Thomas"/>
            <person name="Naeem Raeece"/>
        </authorList>
    </citation>
    <scope>NUCLEOTIDE SEQUENCE</scope>
</reference>
<dbReference type="PANTHER" id="PTHR11199:SF0">
    <property type="entry name" value="LD34181P-RELATED"/>
    <property type="match status" value="1"/>
</dbReference>
<dbReference type="PROSITE" id="PS51425">
    <property type="entry name" value="SCD"/>
    <property type="match status" value="1"/>
</dbReference>
<dbReference type="EMBL" id="CDMZ01000775">
    <property type="protein sequence ID" value="CEM21253.1"/>
    <property type="molecule type" value="Genomic_DNA"/>
</dbReference>
<feature type="compositionally biased region" description="Basic and acidic residues" evidence="1">
    <location>
        <begin position="146"/>
        <end position="162"/>
    </location>
</feature>
<evidence type="ECO:0000259" key="2">
    <source>
        <dbReference type="PROSITE" id="PS51425"/>
    </source>
</evidence>
<evidence type="ECO:0000313" key="3">
    <source>
        <dbReference type="EMBL" id="CEM21253.1"/>
    </source>
</evidence>
<feature type="compositionally biased region" description="Basic and acidic residues" evidence="1">
    <location>
        <begin position="1047"/>
        <end position="1056"/>
    </location>
</feature>
<dbReference type="VEuPathDB" id="CryptoDB:Cvel_19586"/>
<feature type="compositionally biased region" description="Basic and acidic residues" evidence="1">
    <location>
        <begin position="1544"/>
        <end position="1561"/>
    </location>
</feature>
<dbReference type="Pfam" id="PF24571">
    <property type="entry name" value="HEAT_SCC3-SA"/>
    <property type="match status" value="1"/>
</dbReference>
<dbReference type="InterPro" id="IPR020839">
    <property type="entry name" value="SCD"/>
</dbReference>